<keyword evidence="3" id="KW-0804">Transcription</keyword>
<accession>A0A7Y9LAS5</accession>
<keyword evidence="7" id="KW-1185">Reference proteome</keyword>
<dbReference type="PANTHER" id="PTHR30055:SF234">
    <property type="entry name" value="HTH-TYPE TRANSCRIPTIONAL REGULATOR BETI"/>
    <property type="match status" value="1"/>
</dbReference>
<name>A0A7Y9LAS5_9ACTN</name>
<sequence length="233" mass="24788">MDADTGSRPVEDLTGRARIRDAALAEFAEHGFTGTTMKRVAAGAGVSIGLVQHHFGTKEALRQACDEAVIEAFRRDLTTAAVEGELGDPDFLSALQGSSPPLLRYLARVAVDDGPAAAYVFDQLAAGAEEFLAHTFPDRFEAGSAQVKAVAAVMAAMHSGTIVLHRHLARRLGVDPLGRADSSVPLAILDLYAAMGEFVGSEVGQQIRTSVVAQRRLEEQKRHGRRSGDGRAD</sequence>
<evidence type="ECO:0000313" key="6">
    <source>
        <dbReference type="EMBL" id="NYE69900.1"/>
    </source>
</evidence>
<dbReference type="Proteomes" id="UP000569914">
    <property type="component" value="Unassembled WGS sequence"/>
</dbReference>
<dbReference type="GO" id="GO:0003700">
    <property type="term" value="F:DNA-binding transcription factor activity"/>
    <property type="evidence" value="ECO:0007669"/>
    <property type="project" value="TreeGrafter"/>
</dbReference>
<dbReference type="RefSeq" id="WP_179748974.1">
    <property type="nucleotide sequence ID" value="NZ_JACCBU010000001.1"/>
</dbReference>
<evidence type="ECO:0000256" key="2">
    <source>
        <dbReference type="ARBA" id="ARBA00023125"/>
    </source>
</evidence>
<dbReference type="SUPFAM" id="SSF46689">
    <property type="entry name" value="Homeodomain-like"/>
    <property type="match status" value="1"/>
</dbReference>
<evidence type="ECO:0000259" key="5">
    <source>
        <dbReference type="PROSITE" id="PS50977"/>
    </source>
</evidence>
<dbReference type="GO" id="GO:0000976">
    <property type="term" value="F:transcription cis-regulatory region binding"/>
    <property type="evidence" value="ECO:0007669"/>
    <property type="project" value="TreeGrafter"/>
</dbReference>
<dbReference type="Gene3D" id="1.10.357.10">
    <property type="entry name" value="Tetracycline Repressor, domain 2"/>
    <property type="match status" value="1"/>
</dbReference>
<reference evidence="6 7" key="1">
    <citation type="submission" date="2020-07" db="EMBL/GenBank/DDBJ databases">
        <title>Sequencing the genomes of 1000 actinobacteria strains.</title>
        <authorList>
            <person name="Klenk H.-P."/>
        </authorList>
    </citation>
    <scope>NUCLEOTIDE SEQUENCE [LARGE SCALE GENOMIC DNA]</scope>
    <source>
        <strain evidence="6 7">DSM 22083</strain>
    </source>
</reference>
<feature type="DNA-binding region" description="H-T-H motif" evidence="4">
    <location>
        <begin position="36"/>
        <end position="55"/>
    </location>
</feature>
<feature type="domain" description="HTH tetR-type" evidence="5">
    <location>
        <begin position="13"/>
        <end position="73"/>
    </location>
</feature>
<organism evidence="6 7">
    <name type="scientific">Microlunatus parietis</name>
    <dbReference type="NCBI Taxonomy" id="682979"/>
    <lineage>
        <taxon>Bacteria</taxon>
        <taxon>Bacillati</taxon>
        <taxon>Actinomycetota</taxon>
        <taxon>Actinomycetes</taxon>
        <taxon>Propionibacteriales</taxon>
        <taxon>Propionibacteriaceae</taxon>
        <taxon>Microlunatus</taxon>
    </lineage>
</organism>
<dbReference type="PANTHER" id="PTHR30055">
    <property type="entry name" value="HTH-TYPE TRANSCRIPTIONAL REGULATOR RUTR"/>
    <property type="match status" value="1"/>
</dbReference>
<evidence type="ECO:0000256" key="3">
    <source>
        <dbReference type="ARBA" id="ARBA00023163"/>
    </source>
</evidence>
<dbReference type="PROSITE" id="PS50977">
    <property type="entry name" value="HTH_TETR_2"/>
    <property type="match status" value="1"/>
</dbReference>
<dbReference type="EMBL" id="JACCBU010000001">
    <property type="protein sequence ID" value="NYE69900.1"/>
    <property type="molecule type" value="Genomic_DNA"/>
</dbReference>
<keyword evidence="2 4" id="KW-0238">DNA-binding</keyword>
<dbReference type="InterPro" id="IPR050109">
    <property type="entry name" value="HTH-type_TetR-like_transc_reg"/>
</dbReference>
<proteinExistence type="predicted"/>
<evidence type="ECO:0000256" key="4">
    <source>
        <dbReference type="PROSITE-ProRule" id="PRU00335"/>
    </source>
</evidence>
<keyword evidence="1" id="KW-0805">Transcription regulation</keyword>
<dbReference type="Pfam" id="PF00440">
    <property type="entry name" value="TetR_N"/>
    <property type="match status" value="1"/>
</dbReference>
<dbReference type="InterPro" id="IPR001647">
    <property type="entry name" value="HTH_TetR"/>
</dbReference>
<dbReference type="PRINTS" id="PR00455">
    <property type="entry name" value="HTHTETR"/>
</dbReference>
<comment type="caution">
    <text evidence="6">The sequence shown here is derived from an EMBL/GenBank/DDBJ whole genome shotgun (WGS) entry which is preliminary data.</text>
</comment>
<evidence type="ECO:0000313" key="7">
    <source>
        <dbReference type="Proteomes" id="UP000569914"/>
    </source>
</evidence>
<gene>
    <name evidence="6" type="ORF">BKA15_001229</name>
</gene>
<protein>
    <submittedName>
        <fullName evidence="6">AcrR family transcriptional regulator</fullName>
    </submittedName>
</protein>
<evidence type="ECO:0000256" key="1">
    <source>
        <dbReference type="ARBA" id="ARBA00023015"/>
    </source>
</evidence>
<dbReference type="InterPro" id="IPR009057">
    <property type="entry name" value="Homeodomain-like_sf"/>
</dbReference>
<dbReference type="AlphaFoldDB" id="A0A7Y9LAS5"/>